<feature type="domain" description="Snake toxin/toxin-like" evidence="1">
    <location>
        <begin position="20"/>
        <end position="90"/>
    </location>
</feature>
<organism evidence="2 3">
    <name type="scientific">Gouania willdenowi</name>
    <name type="common">Blunt-snouted clingfish</name>
    <name type="synonym">Lepadogaster willdenowi</name>
    <dbReference type="NCBI Taxonomy" id="441366"/>
    <lineage>
        <taxon>Eukaryota</taxon>
        <taxon>Metazoa</taxon>
        <taxon>Chordata</taxon>
        <taxon>Craniata</taxon>
        <taxon>Vertebrata</taxon>
        <taxon>Euteleostomi</taxon>
        <taxon>Actinopterygii</taxon>
        <taxon>Neopterygii</taxon>
        <taxon>Teleostei</taxon>
        <taxon>Neoteleostei</taxon>
        <taxon>Acanthomorphata</taxon>
        <taxon>Ovalentaria</taxon>
        <taxon>Blenniimorphae</taxon>
        <taxon>Blenniiformes</taxon>
        <taxon>Gobiesocoidei</taxon>
        <taxon>Gobiesocidae</taxon>
        <taxon>Gobiesocinae</taxon>
        <taxon>Gouania</taxon>
    </lineage>
</organism>
<dbReference type="InterPro" id="IPR035076">
    <property type="entry name" value="Toxin/TOLIP"/>
</dbReference>
<dbReference type="Gene3D" id="2.10.60.10">
    <property type="entry name" value="CD59"/>
    <property type="match status" value="1"/>
</dbReference>
<sequence length="94" mass="10234">MTSSFTHSSCSLMSLIGEALNCHRCISKKPGGDCEPGVETCKSGKLGCAAVRFLNEPYGQFQKCMARLDCELLKRNAFINVTCCNTDMCNVLSD</sequence>
<dbReference type="AlphaFoldDB" id="A0A8C5I5S0"/>
<keyword evidence="3" id="KW-1185">Reference proteome</keyword>
<dbReference type="InterPro" id="IPR045860">
    <property type="entry name" value="Snake_toxin-like_sf"/>
</dbReference>
<accession>A0A8C5I5S0</accession>
<evidence type="ECO:0000313" key="2">
    <source>
        <dbReference type="Ensembl" id="ENSGWIP00000055038.1"/>
    </source>
</evidence>
<dbReference type="CDD" id="cd23611">
    <property type="entry name" value="TFP_LU_ECD_THFP5"/>
    <property type="match status" value="1"/>
</dbReference>
<proteinExistence type="predicted"/>
<name>A0A8C5I5S0_GOUWI</name>
<dbReference type="Proteomes" id="UP000694680">
    <property type="component" value="Chromosome 17"/>
</dbReference>
<evidence type="ECO:0000313" key="3">
    <source>
        <dbReference type="Proteomes" id="UP000694680"/>
    </source>
</evidence>
<reference evidence="2" key="1">
    <citation type="submission" date="2020-06" db="EMBL/GenBank/DDBJ databases">
        <authorList>
            <consortium name="Wellcome Sanger Institute Data Sharing"/>
        </authorList>
    </citation>
    <scope>NUCLEOTIDE SEQUENCE [LARGE SCALE GENOMIC DNA]</scope>
</reference>
<dbReference type="Pfam" id="PF00087">
    <property type="entry name" value="Toxin_TOLIP"/>
    <property type="match status" value="1"/>
</dbReference>
<dbReference type="SUPFAM" id="SSF57302">
    <property type="entry name" value="Snake toxin-like"/>
    <property type="match status" value="1"/>
</dbReference>
<reference evidence="2" key="2">
    <citation type="submission" date="2025-08" db="UniProtKB">
        <authorList>
            <consortium name="Ensembl"/>
        </authorList>
    </citation>
    <scope>IDENTIFICATION</scope>
</reference>
<evidence type="ECO:0000259" key="1">
    <source>
        <dbReference type="Pfam" id="PF00087"/>
    </source>
</evidence>
<dbReference type="Ensembl" id="ENSGWIT00000059279.1">
    <property type="protein sequence ID" value="ENSGWIP00000055038.1"/>
    <property type="gene ID" value="ENSGWIG00000026233.1"/>
</dbReference>
<reference evidence="2" key="3">
    <citation type="submission" date="2025-09" db="UniProtKB">
        <authorList>
            <consortium name="Ensembl"/>
        </authorList>
    </citation>
    <scope>IDENTIFICATION</scope>
</reference>
<protein>
    <recommendedName>
        <fullName evidence="1">Snake toxin/toxin-like domain-containing protein</fullName>
    </recommendedName>
</protein>